<dbReference type="Gene3D" id="2.60.40.2240">
    <property type="entry name" value="Acyl-CoA thioester hydrolase/BAAT N-terminal domain"/>
    <property type="match status" value="1"/>
</dbReference>
<dbReference type="SUPFAM" id="SSF53474">
    <property type="entry name" value="alpha/beta-Hydrolases"/>
    <property type="match status" value="1"/>
</dbReference>
<evidence type="ECO:0000259" key="4">
    <source>
        <dbReference type="Pfam" id="PF08840"/>
    </source>
</evidence>
<dbReference type="InterPro" id="IPR029058">
    <property type="entry name" value="AB_hydrolase_fold"/>
</dbReference>
<keyword evidence="5" id="KW-0378">Hydrolase</keyword>
<dbReference type="InterPro" id="IPR006862">
    <property type="entry name" value="Thio_Ohase/aa_AcTrfase"/>
</dbReference>
<dbReference type="KEGG" id="odi:ODI_R4188"/>
<comment type="similarity">
    <text evidence="1">Belongs to the C/M/P thioester hydrolase family.</text>
</comment>
<dbReference type="Gene3D" id="3.40.50.1820">
    <property type="entry name" value="alpha/beta hydrolase"/>
    <property type="match status" value="1"/>
</dbReference>
<dbReference type="EMBL" id="FLRC01000044">
    <property type="protein sequence ID" value="SBT26840.1"/>
    <property type="molecule type" value="Genomic_DNA"/>
</dbReference>
<dbReference type="OrthoDB" id="8922993at2"/>
<dbReference type="EMBL" id="LT907988">
    <property type="protein sequence ID" value="SOE52439.1"/>
    <property type="molecule type" value="Genomic_DNA"/>
</dbReference>
<feature type="domain" description="Acyl-CoA thioester hydrolase/bile acid-CoA amino acid N-acetyltransferase" evidence="3">
    <location>
        <begin position="15"/>
        <end position="139"/>
    </location>
</feature>
<accession>A0A1C3K5M9</accession>
<dbReference type="EC" id="3.1.2.2" evidence="5"/>
<evidence type="ECO:0000313" key="6">
    <source>
        <dbReference type="EMBL" id="SOE52439.1"/>
    </source>
</evidence>
<dbReference type="Pfam" id="PF08840">
    <property type="entry name" value="BAAT_C"/>
    <property type="match status" value="1"/>
</dbReference>
<evidence type="ECO:0000313" key="7">
    <source>
        <dbReference type="Proteomes" id="UP000078558"/>
    </source>
</evidence>
<dbReference type="RefSeq" id="WP_067757339.1">
    <property type="nucleotide sequence ID" value="NZ_LT907988.1"/>
</dbReference>
<organism evidence="5 7">
    <name type="scientific">Orrella dioscoreae</name>
    <dbReference type="NCBI Taxonomy" id="1851544"/>
    <lineage>
        <taxon>Bacteria</taxon>
        <taxon>Pseudomonadati</taxon>
        <taxon>Pseudomonadota</taxon>
        <taxon>Betaproteobacteria</taxon>
        <taxon>Burkholderiales</taxon>
        <taxon>Alcaligenaceae</taxon>
        <taxon>Orrella</taxon>
    </lineage>
</organism>
<proteinExistence type="inferred from homology"/>
<evidence type="ECO:0000256" key="1">
    <source>
        <dbReference type="ARBA" id="ARBA00006538"/>
    </source>
</evidence>
<keyword evidence="7" id="KW-1185">Reference proteome</keyword>
<gene>
    <name evidence="5" type="ORF">ODI_00965</name>
    <name evidence="6" type="ORF">ODI_R4188</name>
</gene>
<dbReference type="PANTHER" id="PTHR10824">
    <property type="entry name" value="ACYL-COENZYME A THIOESTERASE-RELATED"/>
    <property type="match status" value="1"/>
</dbReference>
<dbReference type="Pfam" id="PF04775">
    <property type="entry name" value="Bile_Hydr_Trans"/>
    <property type="match status" value="1"/>
</dbReference>
<dbReference type="InterPro" id="IPR014940">
    <property type="entry name" value="BAAT_C"/>
</dbReference>
<dbReference type="STRING" id="1851544.ODI_00965"/>
<dbReference type="GO" id="GO:0006631">
    <property type="term" value="P:fatty acid metabolic process"/>
    <property type="evidence" value="ECO:0007669"/>
    <property type="project" value="TreeGrafter"/>
</dbReference>
<feature type="active site" description="Charge relay system" evidence="2">
    <location>
        <position position="231"/>
    </location>
</feature>
<dbReference type="Proteomes" id="UP000078558">
    <property type="component" value="Chromosome I"/>
</dbReference>
<evidence type="ECO:0000313" key="5">
    <source>
        <dbReference type="EMBL" id="SBT26840.1"/>
    </source>
</evidence>
<dbReference type="GO" id="GO:0006637">
    <property type="term" value="P:acyl-CoA metabolic process"/>
    <property type="evidence" value="ECO:0007669"/>
    <property type="project" value="InterPro"/>
</dbReference>
<feature type="domain" description="BAAT/Acyl-CoA thioester hydrolase C-terminal" evidence="4">
    <location>
        <begin position="202"/>
        <end position="431"/>
    </location>
</feature>
<evidence type="ECO:0000256" key="2">
    <source>
        <dbReference type="PIRSR" id="PIRSR016521-1"/>
    </source>
</evidence>
<feature type="active site" description="Charge relay system" evidence="2">
    <location>
        <position position="380"/>
    </location>
</feature>
<dbReference type="GO" id="GO:0047617">
    <property type="term" value="F:fatty acyl-CoA hydrolase activity"/>
    <property type="evidence" value="ECO:0007669"/>
    <property type="project" value="TreeGrafter"/>
</dbReference>
<dbReference type="AlphaFoldDB" id="A0A1C3K5M9"/>
<dbReference type="InterPro" id="IPR016662">
    <property type="entry name" value="Acyl-CoA_thioEstase_long-chain"/>
</dbReference>
<protein>
    <submittedName>
        <fullName evidence="5">Cytosolic acyl coenzyme A thioester hydrolase, inducible</fullName>
        <ecNumber evidence="5">3.1.2.2</ecNumber>
    </submittedName>
</protein>
<feature type="active site" description="Charge relay system" evidence="2">
    <location>
        <position position="345"/>
    </location>
</feature>
<evidence type="ECO:0000259" key="3">
    <source>
        <dbReference type="Pfam" id="PF04775"/>
    </source>
</evidence>
<dbReference type="PANTHER" id="PTHR10824:SF36">
    <property type="entry name" value="ACYL-COA THIOESTERASE 17-RELATED"/>
    <property type="match status" value="1"/>
</dbReference>
<reference evidence="5 7" key="1">
    <citation type="submission" date="2016-06" db="EMBL/GenBank/DDBJ databases">
        <authorList>
            <person name="Kjaerup R.B."/>
            <person name="Dalgaard T.S."/>
            <person name="Juul-Madsen H.R."/>
        </authorList>
    </citation>
    <scope>NUCLEOTIDE SEQUENCE [LARGE SCALE GENOMIC DNA]</scope>
    <source>
        <strain evidence="5">Orrdi1</strain>
    </source>
</reference>
<sequence>MSAAISVVPAVGLLDTPRHIVLSGFAPGEHVSLTARSRQADGSAWRSVNTYVADARGAIDLDRQAPVSGSYAGVDGQGPIWSQAWLPQPGEDSLAVPAPEGLAGAITVVLQAQGEHGARATANLVQRHAAEGVVRTPLSQDGLVGALFTPATPGPHPAIVFLNGSGGGVNEARAALFASHGYAALALGYFGAPGLPDHLSGIPLEYFERALAWLRATVRPAWDFVAVSGISRGGELSLLLGSEYPQAVSAVVAYVPSSVVHGVLNAGKPEEGRFATAWTRGGDAVAHVWEGNAAQDWSAIDSLPEPRRQAQAFVDAQRDVAAVARARIPVERIAGPVLLLSAGDDGYWPSSRYAEDVARTLTRAQHPHAVTHLDYPEAGHALQAPGVPTTRIAKPHPVSGIVLTGGGTPLANHRANQASWAGVLDFLKDAVAARARQAA</sequence>
<name>A0A1C3K5M9_9BURK</name>
<reference evidence="6 7" key="2">
    <citation type="submission" date="2017-08" db="EMBL/GenBank/DDBJ databases">
        <authorList>
            <person name="de Groot N.N."/>
        </authorList>
    </citation>
    <scope>NUCLEOTIDE SEQUENCE [LARGE SCALE GENOMIC DNA]</scope>
    <source>
        <strain evidence="6">Orrdi1</strain>
    </source>
</reference>
<dbReference type="PIRSF" id="PIRSF016521">
    <property type="entry name" value="Acyl-CoA_hydro"/>
    <property type="match status" value="1"/>
</dbReference>
<dbReference type="InterPro" id="IPR042490">
    <property type="entry name" value="Thio_Ohase/BAAT_N"/>
</dbReference>